<dbReference type="KEGG" id="cci:CC1G_07921"/>
<dbReference type="InterPro" id="IPR036047">
    <property type="entry name" value="F-box-like_dom_sf"/>
</dbReference>
<feature type="coiled-coil region" evidence="1">
    <location>
        <begin position="29"/>
        <end position="56"/>
    </location>
</feature>
<keyword evidence="1" id="KW-0175">Coiled coil</keyword>
<dbReference type="VEuPathDB" id="FungiDB:CC1G_07921"/>
<comment type="caution">
    <text evidence="4">The sequence shown here is derived from an EMBL/GenBank/DDBJ whole genome shotgun (WGS) entry which is preliminary data.</text>
</comment>
<dbReference type="Gene3D" id="1.20.1280.50">
    <property type="match status" value="1"/>
</dbReference>
<dbReference type="GeneID" id="6015816"/>
<evidence type="ECO:0000256" key="1">
    <source>
        <dbReference type="SAM" id="Coils"/>
    </source>
</evidence>
<evidence type="ECO:0000313" key="4">
    <source>
        <dbReference type="EMBL" id="EAU82639.1"/>
    </source>
</evidence>
<proteinExistence type="predicted"/>
<dbReference type="Gene3D" id="3.80.10.10">
    <property type="entry name" value="Ribonuclease Inhibitor"/>
    <property type="match status" value="1"/>
</dbReference>
<name>A8P6Q8_COPC7</name>
<dbReference type="RefSeq" id="XP_001839206.1">
    <property type="nucleotide sequence ID" value="XM_001839154.1"/>
</dbReference>
<dbReference type="Proteomes" id="UP000001861">
    <property type="component" value="Unassembled WGS sequence"/>
</dbReference>
<dbReference type="SUPFAM" id="SSF52047">
    <property type="entry name" value="RNI-like"/>
    <property type="match status" value="1"/>
</dbReference>
<evidence type="ECO:0000256" key="2">
    <source>
        <dbReference type="SAM" id="MobiDB-lite"/>
    </source>
</evidence>
<dbReference type="OMA" id="EESANDW"/>
<feature type="compositionally biased region" description="Basic residues" evidence="2">
    <location>
        <begin position="466"/>
        <end position="482"/>
    </location>
</feature>
<organism evidence="4 5">
    <name type="scientific">Coprinopsis cinerea (strain Okayama-7 / 130 / ATCC MYA-4618 / FGSC 9003)</name>
    <name type="common">Inky cap fungus</name>
    <name type="synonym">Hormographiella aspergillata</name>
    <dbReference type="NCBI Taxonomy" id="240176"/>
    <lineage>
        <taxon>Eukaryota</taxon>
        <taxon>Fungi</taxon>
        <taxon>Dikarya</taxon>
        <taxon>Basidiomycota</taxon>
        <taxon>Agaricomycotina</taxon>
        <taxon>Agaricomycetes</taxon>
        <taxon>Agaricomycetidae</taxon>
        <taxon>Agaricales</taxon>
        <taxon>Agaricineae</taxon>
        <taxon>Psathyrellaceae</taxon>
        <taxon>Coprinopsis</taxon>
    </lineage>
</organism>
<dbReference type="AlphaFoldDB" id="A8P6Q8"/>
<dbReference type="eggNOG" id="ENOG502RCBM">
    <property type="taxonomic scope" value="Eukaryota"/>
</dbReference>
<dbReference type="SUPFAM" id="SSF81383">
    <property type="entry name" value="F-box domain"/>
    <property type="match status" value="1"/>
</dbReference>
<feature type="domain" description="F-box" evidence="3">
    <location>
        <begin position="56"/>
        <end position="117"/>
    </location>
</feature>
<dbReference type="InterPro" id="IPR032675">
    <property type="entry name" value="LRR_dom_sf"/>
</dbReference>
<keyword evidence="5" id="KW-1185">Reference proteome</keyword>
<sequence>MSAQDTASPSVLSVSNDAAEERAQRAARRDFIDSRIAELQEEIRKWKSNRNELSEISRLPPEVLSRVFMHYQRLCASSTRISKFGRILRPSDWTKVTHVSRYWRDVALAFPELWSNIQATTSPRWAQVMFERAKQAPISLTFSSNSSTRPELAEVIKDACSQPHRLKGLKVTGFSDFIRQQLRQLASPTPNLQILELECDPSYVLMCPSIPDNLLGGEAPSLRKLHLTGYQFRWAALAPISSGLTSFKLSLLPRKTDEFPGPDAFFQVIEAMQNLRELELDIKLPIAPLPTFRVIRLPKLESLKLHGCFRECENVMKHLALPSSLRASFEVTHNAEDTGVNALTFGQTLSSSWLSGPLSDPPRVVRDLAVNNSHYKARITGHLSGLYSFPFLTITLISNKFLSEVLAALPLNDVTTLDLRSGFTAKDIERFSSLPSVHTVQADRLSSEAVILYARRDPALHFVPAKSRKGGTSKNKARRKPKTSPTKLTRFASVKRLVLECADFESIDIENFLDWLMMRYELGMEMESVKLFDCVRLYEDDVQRIEEVVVDVDWDGEEIEYYSDEEDEDDCDGCGLPGCISCYGDDSDYADYLQYSN</sequence>
<accession>A8P6Q8</accession>
<dbReference type="Pfam" id="PF12937">
    <property type="entry name" value="F-box-like"/>
    <property type="match status" value="1"/>
</dbReference>
<feature type="region of interest" description="Disordered" evidence="2">
    <location>
        <begin position="465"/>
        <end position="485"/>
    </location>
</feature>
<dbReference type="InterPro" id="IPR001810">
    <property type="entry name" value="F-box_dom"/>
</dbReference>
<evidence type="ECO:0000259" key="3">
    <source>
        <dbReference type="Pfam" id="PF12937"/>
    </source>
</evidence>
<reference evidence="4 5" key="1">
    <citation type="journal article" date="2010" name="Proc. Natl. Acad. Sci. U.S.A.">
        <title>Insights into evolution of multicellular fungi from the assembled chromosomes of the mushroom Coprinopsis cinerea (Coprinus cinereus).</title>
        <authorList>
            <person name="Stajich J.E."/>
            <person name="Wilke S.K."/>
            <person name="Ahren D."/>
            <person name="Au C.H."/>
            <person name="Birren B.W."/>
            <person name="Borodovsky M."/>
            <person name="Burns C."/>
            <person name="Canback B."/>
            <person name="Casselton L.A."/>
            <person name="Cheng C.K."/>
            <person name="Deng J."/>
            <person name="Dietrich F.S."/>
            <person name="Fargo D.C."/>
            <person name="Farman M.L."/>
            <person name="Gathman A.C."/>
            <person name="Goldberg J."/>
            <person name="Guigo R."/>
            <person name="Hoegger P.J."/>
            <person name="Hooker J.B."/>
            <person name="Huggins A."/>
            <person name="James T.Y."/>
            <person name="Kamada T."/>
            <person name="Kilaru S."/>
            <person name="Kodira C."/>
            <person name="Kues U."/>
            <person name="Kupfer D."/>
            <person name="Kwan H.S."/>
            <person name="Lomsadze A."/>
            <person name="Li W."/>
            <person name="Lilly W.W."/>
            <person name="Ma L.J."/>
            <person name="Mackey A.J."/>
            <person name="Manning G."/>
            <person name="Martin F."/>
            <person name="Muraguchi H."/>
            <person name="Natvig D.O."/>
            <person name="Palmerini H."/>
            <person name="Ramesh M.A."/>
            <person name="Rehmeyer C.J."/>
            <person name="Roe B.A."/>
            <person name="Shenoy N."/>
            <person name="Stanke M."/>
            <person name="Ter-Hovhannisyan V."/>
            <person name="Tunlid A."/>
            <person name="Velagapudi R."/>
            <person name="Vision T.J."/>
            <person name="Zeng Q."/>
            <person name="Zolan M.E."/>
            <person name="Pukkila P.J."/>
        </authorList>
    </citation>
    <scope>NUCLEOTIDE SEQUENCE [LARGE SCALE GENOMIC DNA]</scope>
    <source>
        <strain evidence="5">Okayama-7 / 130 / ATCC MYA-4618 / FGSC 9003</strain>
    </source>
</reference>
<dbReference type="InParanoid" id="A8P6Q8"/>
<protein>
    <recommendedName>
        <fullName evidence="3">F-box domain-containing protein</fullName>
    </recommendedName>
</protein>
<evidence type="ECO:0000313" key="5">
    <source>
        <dbReference type="Proteomes" id="UP000001861"/>
    </source>
</evidence>
<gene>
    <name evidence="4" type="ORF">CC1G_07921</name>
</gene>
<dbReference type="OrthoDB" id="3156934at2759"/>
<dbReference type="EMBL" id="AACS02000005">
    <property type="protein sequence ID" value="EAU82639.1"/>
    <property type="molecule type" value="Genomic_DNA"/>
</dbReference>